<evidence type="ECO:0000256" key="16">
    <source>
        <dbReference type="PROSITE-ProRule" id="PRU00209"/>
    </source>
</evidence>
<dbReference type="Pfam" id="PF17759">
    <property type="entry name" value="tRNA_synthFbeta"/>
    <property type="match status" value="1"/>
</dbReference>
<dbReference type="InterPro" id="IPR045060">
    <property type="entry name" value="Phe-tRNA-ligase_IIc_bsu"/>
</dbReference>
<dbReference type="InterPro" id="IPR045864">
    <property type="entry name" value="aa-tRNA-synth_II/BPL/LPL"/>
</dbReference>
<feature type="binding site" evidence="15">
    <location>
        <position position="578"/>
    </location>
    <ligand>
        <name>Mg(2+)</name>
        <dbReference type="ChEBI" id="CHEBI:18420"/>
        <note>shared with alpha subunit</note>
    </ligand>
</feature>
<evidence type="ECO:0000259" key="19">
    <source>
        <dbReference type="PROSITE" id="PS51483"/>
    </source>
</evidence>
<protein>
    <recommendedName>
        <fullName evidence="15">Phenylalanine--tRNA ligase beta subunit</fullName>
        <ecNumber evidence="15">6.1.1.20</ecNumber>
    </recommendedName>
    <alternativeName>
        <fullName evidence="15">Phenylalanyl-tRNA synthetase beta subunit</fullName>
        <shortName evidence="15">PheRS</shortName>
    </alternativeName>
</protein>
<dbReference type="CDD" id="cd02796">
    <property type="entry name" value="tRNA_bind_bactPheRS"/>
    <property type="match status" value="1"/>
</dbReference>
<dbReference type="CDD" id="cd00769">
    <property type="entry name" value="PheRS_beta_core"/>
    <property type="match status" value="1"/>
</dbReference>
<dbReference type="InterPro" id="IPR041616">
    <property type="entry name" value="PheRS_beta_core"/>
</dbReference>
<dbReference type="PANTHER" id="PTHR10947">
    <property type="entry name" value="PHENYLALANYL-TRNA SYNTHETASE BETA CHAIN AND LEUCINE-RICH REPEAT-CONTAINING PROTEIN 47"/>
    <property type="match status" value="1"/>
</dbReference>
<keyword evidence="11 16" id="KW-0694">RNA-binding</keyword>
<dbReference type="Pfam" id="PF03147">
    <property type="entry name" value="FDX-ACB"/>
    <property type="match status" value="1"/>
</dbReference>
<keyword evidence="13 15" id="KW-0030">Aminoacyl-tRNA synthetase</keyword>
<dbReference type="Gene3D" id="3.50.40.10">
    <property type="entry name" value="Phenylalanyl-trna Synthetase, Chain B, domain 3"/>
    <property type="match status" value="1"/>
</dbReference>
<evidence type="ECO:0000256" key="6">
    <source>
        <dbReference type="ARBA" id="ARBA00022598"/>
    </source>
</evidence>
<evidence type="ECO:0000256" key="13">
    <source>
        <dbReference type="ARBA" id="ARBA00023146"/>
    </source>
</evidence>
<dbReference type="Pfam" id="PF03483">
    <property type="entry name" value="B3_4"/>
    <property type="match status" value="1"/>
</dbReference>
<evidence type="ECO:0000256" key="15">
    <source>
        <dbReference type="HAMAP-Rule" id="MF_00283"/>
    </source>
</evidence>
<comment type="cofactor">
    <cofactor evidence="15">
        <name>Mg(2+)</name>
        <dbReference type="ChEBI" id="CHEBI:18420"/>
    </cofactor>
    <text evidence="15">Binds 2 magnesium ions per tetramer.</text>
</comment>
<dbReference type="SUPFAM" id="SSF46955">
    <property type="entry name" value="Putative DNA-binding domain"/>
    <property type="match status" value="1"/>
</dbReference>
<feature type="binding site" evidence="15">
    <location>
        <position position="569"/>
    </location>
    <ligand>
        <name>Mg(2+)</name>
        <dbReference type="ChEBI" id="CHEBI:18420"/>
        <note>shared with alpha subunit</note>
    </ligand>
</feature>
<dbReference type="Gene3D" id="3.30.56.10">
    <property type="match status" value="2"/>
</dbReference>
<evidence type="ECO:0000256" key="14">
    <source>
        <dbReference type="ARBA" id="ARBA00049255"/>
    </source>
</evidence>
<dbReference type="SMART" id="SM00874">
    <property type="entry name" value="B5"/>
    <property type="match status" value="1"/>
</dbReference>
<evidence type="ECO:0000256" key="1">
    <source>
        <dbReference type="ARBA" id="ARBA00004496"/>
    </source>
</evidence>
<evidence type="ECO:0000256" key="9">
    <source>
        <dbReference type="ARBA" id="ARBA00022840"/>
    </source>
</evidence>
<dbReference type="PROSITE" id="PS51447">
    <property type="entry name" value="FDX_ACB"/>
    <property type="match status" value="1"/>
</dbReference>
<dbReference type="SUPFAM" id="SSF55681">
    <property type="entry name" value="Class II aaRS and biotin synthetases"/>
    <property type="match status" value="1"/>
</dbReference>
<gene>
    <name evidence="15" type="primary">pheT</name>
    <name evidence="20" type="ORF">J2Z79_000621</name>
</gene>
<comment type="catalytic activity">
    <reaction evidence="14 15">
        <text>tRNA(Phe) + L-phenylalanine + ATP = L-phenylalanyl-tRNA(Phe) + AMP + diphosphate + H(+)</text>
        <dbReference type="Rhea" id="RHEA:19413"/>
        <dbReference type="Rhea" id="RHEA-COMP:9668"/>
        <dbReference type="Rhea" id="RHEA-COMP:9699"/>
        <dbReference type="ChEBI" id="CHEBI:15378"/>
        <dbReference type="ChEBI" id="CHEBI:30616"/>
        <dbReference type="ChEBI" id="CHEBI:33019"/>
        <dbReference type="ChEBI" id="CHEBI:58095"/>
        <dbReference type="ChEBI" id="CHEBI:78442"/>
        <dbReference type="ChEBI" id="CHEBI:78531"/>
        <dbReference type="ChEBI" id="CHEBI:456215"/>
        <dbReference type="EC" id="6.1.1.20"/>
    </reaction>
</comment>
<evidence type="ECO:0000313" key="21">
    <source>
        <dbReference type="Proteomes" id="UP001519289"/>
    </source>
</evidence>
<dbReference type="InterPro" id="IPR005121">
    <property type="entry name" value="Fdx_antiC-bd"/>
</dbReference>
<dbReference type="PANTHER" id="PTHR10947:SF0">
    <property type="entry name" value="PHENYLALANINE--TRNA LIGASE BETA SUBUNIT"/>
    <property type="match status" value="1"/>
</dbReference>
<evidence type="ECO:0000313" key="20">
    <source>
        <dbReference type="EMBL" id="MBP2017247.1"/>
    </source>
</evidence>
<organism evidence="20 21">
    <name type="scientific">Symbiobacterium terraclitae</name>
    <dbReference type="NCBI Taxonomy" id="557451"/>
    <lineage>
        <taxon>Bacteria</taxon>
        <taxon>Bacillati</taxon>
        <taxon>Bacillota</taxon>
        <taxon>Clostridia</taxon>
        <taxon>Eubacteriales</taxon>
        <taxon>Symbiobacteriaceae</taxon>
        <taxon>Symbiobacterium</taxon>
    </lineage>
</organism>
<dbReference type="SUPFAM" id="SSF56037">
    <property type="entry name" value="PheT/TilS domain"/>
    <property type="match status" value="1"/>
</dbReference>
<keyword evidence="7 15" id="KW-0479">Metal-binding</keyword>
<dbReference type="InterPro" id="IPR004532">
    <property type="entry name" value="Phe-tRNA-ligase_IIc_bsu_bact"/>
</dbReference>
<keyword evidence="10 15" id="KW-0460">Magnesium</keyword>
<dbReference type="InterPro" id="IPR002547">
    <property type="entry name" value="tRNA-bd_dom"/>
</dbReference>
<keyword evidence="9 15" id="KW-0067">ATP-binding</keyword>
<comment type="subunit">
    <text evidence="3 15">Tetramer of two alpha and two beta subunits.</text>
</comment>
<keyword evidence="12 15" id="KW-0648">Protein biosynthesis</keyword>
<dbReference type="Gene3D" id="2.40.50.140">
    <property type="entry name" value="Nucleic acid-binding proteins"/>
    <property type="match status" value="1"/>
</dbReference>
<evidence type="ECO:0000256" key="12">
    <source>
        <dbReference type="ARBA" id="ARBA00022917"/>
    </source>
</evidence>
<dbReference type="Gene3D" id="3.30.930.10">
    <property type="entry name" value="Bira Bifunctional Protein, Domain 2"/>
    <property type="match status" value="1"/>
</dbReference>
<feature type="domain" description="B5" evidence="19">
    <location>
        <begin position="405"/>
        <end position="591"/>
    </location>
</feature>
<dbReference type="SUPFAM" id="SSF50249">
    <property type="entry name" value="Nucleic acid-binding proteins"/>
    <property type="match status" value="1"/>
</dbReference>
<keyword evidence="5 16" id="KW-0820">tRNA-binding</keyword>
<dbReference type="SMART" id="SM00873">
    <property type="entry name" value="B3_4"/>
    <property type="match status" value="1"/>
</dbReference>
<comment type="subcellular location">
    <subcellularLocation>
        <location evidence="1 15">Cytoplasm</location>
    </subcellularLocation>
</comment>
<keyword evidence="8 15" id="KW-0547">Nucleotide-binding</keyword>
<dbReference type="InterPro" id="IPR033714">
    <property type="entry name" value="tRNA_bind_bactPheRS"/>
</dbReference>
<dbReference type="HAMAP" id="MF_00283">
    <property type="entry name" value="Phe_tRNA_synth_beta1"/>
    <property type="match status" value="1"/>
</dbReference>
<keyword evidence="6 15" id="KW-0436">Ligase</keyword>
<feature type="domain" description="TRNA-binding" evidence="17">
    <location>
        <begin position="39"/>
        <end position="149"/>
    </location>
</feature>
<dbReference type="Gene3D" id="3.30.70.380">
    <property type="entry name" value="Ferrodoxin-fold anticodon-binding domain"/>
    <property type="match status" value="1"/>
</dbReference>
<dbReference type="PROSITE" id="PS51483">
    <property type="entry name" value="B5"/>
    <property type="match status" value="1"/>
</dbReference>
<proteinExistence type="inferred from homology"/>
<evidence type="ECO:0000259" key="17">
    <source>
        <dbReference type="PROSITE" id="PS50886"/>
    </source>
</evidence>
<dbReference type="EMBL" id="JAGGLG010000003">
    <property type="protein sequence ID" value="MBP2017247.1"/>
    <property type="molecule type" value="Genomic_DNA"/>
</dbReference>
<dbReference type="InterPro" id="IPR009061">
    <property type="entry name" value="DNA-bd_dom_put_sf"/>
</dbReference>
<dbReference type="NCBIfam" id="TIGR00472">
    <property type="entry name" value="pheT_bact"/>
    <property type="match status" value="1"/>
</dbReference>
<evidence type="ECO:0000259" key="18">
    <source>
        <dbReference type="PROSITE" id="PS51447"/>
    </source>
</evidence>
<evidence type="ECO:0000256" key="3">
    <source>
        <dbReference type="ARBA" id="ARBA00011209"/>
    </source>
</evidence>
<dbReference type="InterPro" id="IPR005146">
    <property type="entry name" value="B3/B4_tRNA-bd"/>
</dbReference>
<dbReference type="GO" id="GO:0004826">
    <property type="term" value="F:phenylalanine-tRNA ligase activity"/>
    <property type="evidence" value="ECO:0007669"/>
    <property type="project" value="UniProtKB-EC"/>
</dbReference>
<evidence type="ECO:0000256" key="5">
    <source>
        <dbReference type="ARBA" id="ARBA00022555"/>
    </source>
</evidence>
<dbReference type="RefSeq" id="WP_209465391.1">
    <property type="nucleotide sequence ID" value="NZ_JAGGLG010000003.1"/>
</dbReference>
<dbReference type="Pfam" id="PF01588">
    <property type="entry name" value="tRNA_bind"/>
    <property type="match status" value="1"/>
</dbReference>
<evidence type="ECO:0000256" key="4">
    <source>
        <dbReference type="ARBA" id="ARBA00022490"/>
    </source>
</evidence>
<feature type="binding site" evidence="15">
    <location>
        <position position="579"/>
    </location>
    <ligand>
        <name>Mg(2+)</name>
        <dbReference type="ChEBI" id="CHEBI:18420"/>
        <note>shared with alpha subunit</note>
    </ligand>
</feature>
<dbReference type="SMART" id="SM00896">
    <property type="entry name" value="FDX-ACB"/>
    <property type="match status" value="1"/>
</dbReference>
<evidence type="ECO:0000256" key="2">
    <source>
        <dbReference type="ARBA" id="ARBA00008653"/>
    </source>
</evidence>
<keyword evidence="4 15" id="KW-0963">Cytoplasm</keyword>
<evidence type="ECO:0000256" key="11">
    <source>
        <dbReference type="ARBA" id="ARBA00022884"/>
    </source>
</evidence>
<evidence type="ECO:0000256" key="8">
    <source>
        <dbReference type="ARBA" id="ARBA00022741"/>
    </source>
</evidence>
<dbReference type="InterPro" id="IPR020825">
    <property type="entry name" value="Phe-tRNA_synthase-like_B3/B4"/>
</dbReference>
<dbReference type="Pfam" id="PF03484">
    <property type="entry name" value="B5"/>
    <property type="match status" value="1"/>
</dbReference>
<feature type="domain" description="FDX-ACB" evidence="18">
    <location>
        <begin position="821"/>
        <end position="913"/>
    </location>
</feature>
<reference evidence="20 21" key="1">
    <citation type="submission" date="2021-03" db="EMBL/GenBank/DDBJ databases">
        <title>Genomic Encyclopedia of Type Strains, Phase IV (KMG-IV): sequencing the most valuable type-strain genomes for metagenomic binning, comparative biology and taxonomic classification.</title>
        <authorList>
            <person name="Goeker M."/>
        </authorList>
    </citation>
    <scope>NUCLEOTIDE SEQUENCE [LARGE SCALE GENOMIC DNA]</scope>
    <source>
        <strain evidence="20 21">DSM 27138</strain>
    </source>
</reference>
<sequence>MRVSYNWLKDYVAVDLSPRELADRLTARGVVVENLVSANPGVEGVVVGRVVALERHPNADTLWVCQVDVGGGNVLQIVTGAQNVTVGALVPAAVPGSKLPGMEMGVKKLRGVESHGMLCSEVELQVGDDADGIMILPPEDGLEPGMDVAEVLGLNDWIMELDLTANYAAHCQSLIGVAQEVAALVGGEVALPATYTEDAPGTDAHDLIAVRIDAPDLCSRYAARVVRGVKVGPSPLWLQARIRAAGMRPINNIVDIANFVMMELGQPLHTFDHAKIRGRQIIVRRAGAGERFTTLDGQERVLDENVLVIADGEGPVALAGVMGGLESEVTDQTVDILIESAHFDNINNRRTALRYNLPSEASKRFTKGVDPSGCIRAADRAAQLMAGLAGGTVVAGCVDVYPRPAVPPVILLRTDRANALTGLKLSPERMAEHLTSLGMAVLRPADLVADLAQGAPEPGEEAGEDLGGRPVWTAIHQVSPVPADPESYRAWASAAWAALEEAGARLEALLGHGATPGAGGEATVDAEVLADAGQAPAVSGGAAAGTGQAVQAGEGGEILVVVVPTRRSDIAIEVDLIEEIARCEGYDQIPLELPTLPSTRGGRTPQAEAKLAARRALAGAGLTEVLTHSLIHPRVYDMLGLPADDPHRNFLTLANPMYDERSTLRTLLLPGLLDAVKYNVNRQIRDLAIFEISHIYRPVEGQQLPDEPLVLGLAMTGNLAPLGWRSPEKPADFFALKGVVEHLLAELGVQGASFEPSANPVLHPGRQAALLLNGVPAGHLGELHPRVQEAWELPGRVYVAEVAFGPLVAAMAPQATYRPVPRFPAVARDVAMVVGLDTPASRFEAAIREAGGELLEDVRLFDLYQDERLGEGKRSLAYRLTYRAADRTLTDAELEPVHNRVREALQALGAELRS</sequence>
<keyword evidence="21" id="KW-1185">Reference proteome</keyword>
<dbReference type="SUPFAM" id="SSF54991">
    <property type="entry name" value="Anticodon-binding domain of PheRS"/>
    <property type="match status" value="1"/>
</dbReference>
<dbReference type="InterPro" id="IPR036690">
    <property type="entry name" value="Fdx_antiC-bd_sf"/>
</dbReference>
<comment type="similarity">
    <text evidence="2 15">Belongs to the phenylalanyl-tRNA synthetase beta subunit family. Type 1 subfamily.</text>
</comment>
<accession>A0ABS4JNX6</accession>
<evidence type="ECO:0000256" key="10">
    <source>
        <dbReference type="ARBA" id="ARBA00022842"/>
    </source>
</evidence>
<dbReference type="EC" id="6.1.1.20" evidence="15"/>
<comment type="caution">
    <text evidence="20">The sequence shown here is derived from an EMBL/GenBank/DDBJ whole genome shotgun (WGS) entry which is preliminary data.</text>
</comment>
<dbReference type="Proteomes" id="UP001519289">
    <property type="component" value="Unassembled WGS sequence"/>
</dbReference>
<name>A0ABS4JNX6_9FIRM</name>
<evidence type="ECO:0000256" key="7">
    <source>
        <dbReference type="ARBA" id="ARBA00022723"/>
    </source>
</evidence>
<dbReference type="InterPro" id="IPR005147">
    <property type="entry name" value="tRNA_synthase_B5-dom"/>
</dbReference>
<feature type="binding site" evidence="15">
    <location>
        <position position="575"/>
    </location>
    <ligand>
        <name>Mg(2+)</name>
        <dbReference type="ChEBI" id="CHEBI:18420"/>
        <note>shared with alpha subunit</note>
    </ligand>
</feature>
<dbReference type="InterPro" id="IPR012340">
    <property type="entry name" value="NA-bd_OB-fold"/>
</dbReference>
<dbReference type="PROSITE" id="PS50886">
    <property type="entry name" value="TRBD"/>
    <property type="match status" value="1"/>
</dbReference>